<evidence type="ECO:0000256" key="3">
    <source>
        <dbReference type="ARBA" id="ARBA00022692"/>
    </source>
</evidence>
<proteinExistence type="inferred from homology"/>
<feature type="compositionally biased region" description="Basic and acidic residues" evidence="10">
    <location>
        <begin position="307"/>
        <end position="324"/>
    </location>
</feature>
<keyword evidence="4 9" id="KW-0256">Endoplasmic reticulum</keyword>
<protein>
    <recommendedName>
        <fullName evidence="13">Calnexin</fullName>
    </recommendedName>
</protein>
<dbReference type="SUPFAM" id="SSF63887">
    <property type="entry name" value="P-domain of calnexin/calreticulin"/>
    <property type="match status" value="1"/>
</dbReference>
<dbReference type="InterPro" id="IPR009033">
    <property type="entry name" value="Calreticulin/calnexin_P_dom_sf"/>
</dbReference>
<feature type="transmembrane region" description="Helical" evidence="9">
    <location>
        <begin position="570"/>
        <end position="594"/>
    </location>
</feature>
<keyword evidence="8" id="KW-1015">Disulfide bond</keyword>
<evidence type="ECO:0000256" key="8">
    <source>
        <dbReference type="PIRSR" id="PIRSR601580-3"/>
    </source>
</evidence>
<evidence type="ECO:0000256" key="5">
    <source>
        <dbReference type="ARBA" id="ARBA00022989"/>
    </source>
</evidence>
<comment type="caution">
    <text evidence="11">The sequence shown here is derived from an EMBL/GenBank/DDBJ whole genome shotgun (WGS) entry which is preliminary data.</text>
</comment>
<dbReference type="InterPro" id="IPR018124">
    <property type="entry name" value="Calret/calnex_CS"/>
</dbReference>
<dbReference type="AlphaFoldDB" id="A0AAV9IPI1"/>
<feature type="region of interest" description="Disordered" evidence="10">
    <location>
        <begin position="294"/>
        <end position="364"/>
    </location>
</feature>
<comment type="subcellular location">
    <subcellularLocation>
        <location evidence="1">Endoplasmic reticulum membrane</location>
        <topology evidence="1">Single-pass membrane protein</topology>
    </subcellularLocation>
</comment>
<dbReference type="GO" id="GO:0005789">
    <property type="term" value="C:endoplasmic reticulum membrane"/>
    <property type="evidence" value="ECO:0007669"/>
    <property type="project" value="UniProtKB-SubCell"/>
</dbReference>
<dbReference type="Pfam" id="PF00262">
    <property type="entry name" value="Calreticulin"/>
    <property type="match status" value="1"/>
</dbReference>
<evidence type="ECO:0000256" key="9">
    <source>
        <dbReference type="RuleBase" id="RU362126"/>
    </source>
</evidence>
<keyword evidence="9" id="KW-0732">Signal</keyword>
<name>A0AAV9IPI1_CYACA</name>
<feature type="region of interest" description="Disordered" evidence="10">
    <location>
        <begin position="609"/>
        <end position="667"/>
    </location>
</feature>
<dbReference type="PANTHER" id="PTHR11073:SF1">
    <property type="entry name" value="CALNEXIN 14D-RELATED"/>
    <property type="match status" value="1"/>
</dbReference>
<dbReference type="PROSITE" id="PS00804">
    <property type="entry name" value="CALRETICULIN_2"/>
    <property type="match status" value="1"/>
</dbReference>
<dbReference type="PANTHER" id="PTHR11073">
    <property type="entry name" value="CALRETICULIN AND CALNEXIN"/>
    <property type="match status" value="1"/>
</dbReference>
<keyword evidence="6 9" id="KW-0472">Membrane</keyword>
<organism evidence="11 12">
    <name type="scientific">Cyanidium caldarium</name>
    <name type="common">Red alga</name>
    <dbReference type="NCBI Taxonomy" id="2771"/>
    <lineage>
        <taxon>Eukaryota</taxon>
        <taxon>Rhodophyta</taxon>
        <taxon>Bangiophyceae</taxon>
        <taxon>Cyanidiales</taxon>
        <taxon>Cyanidiaceae</taxon>
        <taxon>Cyanidium</taxon>
    </lineage>
</organism>
<comment type="similarity">
    <text evidence="2 9">Belongs to the calreticulin family.</text>
</comment>
<feature type="chain" id="PRO_5043113896" description="Calnexin" evidence="9">
    <location>
        <begin position="30"/>
        <end position="667"/>
    </location>
</feature>
<dbReference type="FunFam" id="2.10.250.10:FF:000001">
    <property type="entry name" value="Calnexin homolog"/>
    <property type="match status" value="1"/>
</dbReference>
<evidence type="ECO:0000313" key="12">
    <source>
        <dbReference type="Proteomes" id="UP001301350"/>
    </source>
</evidence>
<feature type="region of interest" description="Disordered" evidence="10">
    <location>
        <begin position="502"/>
        <end position="523"/>
    </location>
</feature>
<evidence type="ECO:0000256" key="1">
    <source>
        <dbReference type="ARBA" id="ARBA00004389"/>
    </source>
</evidence>
<sequence length="667" mass="71895">MCVRAVGDGRRRWLLTLLWAVMCLALVASRLRAVRAAAGADGDDDDVDVSDYFGAGDEAGGTDAVPVHPSLGDDDNNKEEAEPTAKIDPAARGGDYSVQVPVSEGDRLRVLLAETFQDDSGAVFSRWMRSSVDKYTGEWAVGGGEDAALAGDKGLLVTRKAQNYGIARAVESGPLRAGKLVLQYEVKHEETHTCGGAYLKLLTEPFGKGGAGLDKLEGATPYSIMFGPDKCGETNKVHFIFQSRNPKTGKLVEHHLQKAPTMPVLDRNTHLYTLVVDLDEGTFQVLIDQEARRNGSLRTDFQPPVEPPKEIDDPKDKKPADWVDTKMIADPAAKKPDDWDEDAPREIPDPQAVKPAGWLDDEPAKVPDPEAIKPAAWDDAEDGEWTPPLVANPKCADAPGCGEWKPPMIRNPAYKGKWKAPMITNPAYKGEWKPRRIANPEHYTVAHVELLPVTAVGAELWTMDQGILFDNVLLLSGEQAPAAAASFAQTTWARKAAVEKERAQRADEKKKKKAATGERSGGMQQAVLRAAKRALAQLERAAEAADHVLARIGLQTPLHRLVSFMQQQPLIAVALVPPVLVSLFLVCMGGIGGGGGNAAAAKRRGARKAARAKKTDERVPDATTAAAAAAEEEDEGDEVSGEAEARHEDSTGGSVRKRTARAQKSDE</sequence>
<feature type="compositionally biased region" description="Acidic residues" evidence="10">
    <location>
        <begin position="630"/>
        <end position="641"/>
    </location>
</feature>
<dbReference type="Proteomes" id="UP001301350">
    <property type="component" value="Unassembled WGS sequence"/>
</dbReference>
<dbReference type="InterPro" id="IPR001580">
    <property type="entry name" value="Calret/calnex"/>
</dbReference>
<keyword evidence="12" id="KW-1185">Reference proteome</keyword>
<keyword evidence="5 9" id="KW-1133">Transmembrane helix</keyword>
<dbReference type="InterPro" id="IPR013320">
    <property type="entry name" value="ConA-like_dom_sf"/>
</dbReference>
<dbReference type="GO" id="GO:0051082">
    <property type="term" value="F:unfolded protein binding"/>
    <property type="evidence" value="ECO:0007669"/>
    <property type="project" value="InterPro"/>
</dbReference>
<dbReference type="GO" id="GO:0006457">
    <property type="term" value="P:protein folding"/>
    <property type="evidence" value="ECO:0007669"/>
    <property type="project" value="InterPro"/>
</dbReference>
<dbReference type="GO" id="GO:0036503">
    <property type="term" value="P:ERAD pathway"/>
    <property type="evidence" value="ECO:0007669"/>
    <property type="project" value="TreeGrafter"/>
</dbReference>
<reference evidence="11 12" key="1">
    <citation type="submission" date="2022-07" db="EMBL/GenBank/DDBJ databases">
        <title>Genome-wide signatures of adaptation to extreme environments.</title>
        <authorList>
            <person name="Cho C.H."/>
            <person name="Yoon H.S."/>
        </authorList>
    </citation>
    <scope>NUCLEOTIDE SEQUENCE [LARGE SCALE GENOMIC DNA]</scope>
    <source>
        <strain evidence="11 12">DBV 063 E5</strain>
    </source>
</reference>
<feature type="region of interest" description="Disordered" evidence="10">
    <location>
        <begin position="40"/>
        <end position="96"/>
    </location>
</feature>
<evidence type="ECO:0000256" key="6">
    <source>
        <dbReference type="ARBA" id="ARBA00023136"/>
    </source>
</evidence>
<keyword evidence="7 9" id="KW-0143">Chaperone</keyword>
<dbReference type="SUPFAM" id="SSF49899">
    <property type="entry name" value="Concanavalin A-like lectins/glucanases"/>
    <property type="match status" value="1"/>
</dbReference>
<dbReference type="Gene3D" id="2.60.120.200">
    <property type="match status" value="1"/>
</dbReference>
<evidence type="ECO:0000256" key="10">
    <source>
        <dbReference type="SAM" id="MobiDB-lite"/>
    </source>
</evidence>
<evidence type="ECO:0008006" key="13">
    <source>
        <dbReference type="Google" id="ProtNLM"/>
    </source>
</evidence>
<accession>A0AAV9IPI1</accession>
<feature type="compositionally biased region" description="Basic and acidic residues" evidence="10">
    <location>
        <begin position="332"/>
        <end position="348"/>
    </location>
</feature>
<dbReference type="Gene3D" id="2.10.250.10">
    <property type="entry name" value="Calreticulin/calnexin, P domain"/>
    <property type="match status" value="1"/>
</dbReference>
<dbReference type="PRINTS" id="PR00626">
    <property type="entry name" value="CALRETICULIN"/>
</dbReference>
<evidence type="ECO:0000256" key="4">
    <source>
        <dbReference type="ARBA" id="ARBA00022824"/>
    </source>
</evidence>
<dbReference type="PROSITE" id="PS00803">
    <property type="entry name" value="CALRETICULIN_1"/>
    <property type="match status" value="1"/>
</dbReference>
<dbReference type="GO" id="GO:0005509">
    <property type="term" value="F:calcium ion binding"/>
    <property type="evidence" value="ECO:0007669"/>
    <property type="project" value="InterPro"/>
</dbReference>
<gene>
    <name evidence="11" type="ORF">CDCA_CDCA01G0184</name>
</gene>
<evidence type="ECO:0000313" key="11">
    <source>
        <dbReference type="EMBL" id="KAK4534159.1"/>
    </source>
</evidence>
<evidence type="ECO:0000256" key="2">
    <source>
        <dbReference type="ARBA" id="ARBA00010983"/>
    </source>
</evidence>
<evidence type="ECO:0000256" key="7">
    <source>
        <dbReference type="ARBA" id="ARBA00023186"/>
    </source>
</evidence>
<dbReference type="EMBL" id="JANCYW010000001">
    <property type="protein sequence ID" value="KAK4534159.1"/>
    <property type="molecule type" value="Genomic_DNA"/>
</dbReference>
<feature type="disulfide bond" evidence="8">
    <location>
        <begin position="194"/>
        <end position="231"/>
    </location>
</feature>
<feature type="signal peptide" evidence="9">
    <location>
        <begin position="1"/>
        <end position="29"/>
    </location>
</feature>
<keyword evidence="3 9" id="KW-0812">Transmembrane</keyword>